<sequence>MSHPPFVAHHPKHIDPQKEHPRRAVLTAVPDLRFEYGFLKSVRPYFRLRPATTTAPESPGLREGAKGKGKGKEKAQAPEGEAGTEVLEIQWLDVGWVTVRDQVLSPLVQGALWAIAAHLLSPFYPQARSFMPSPPEGGIAKWLRGWAKSFGVSNASTSRVPLYTRP</sequence>
<evidence type="ECO:0000313" key="3">
    <source>
        <dbReference type="Proteomes" id="UP001219525"/>
    </source>
</evidence>
<dbReference type="InterPro" id="IPR013898">
    <property type="entry name" value="Atg43"/>
</dbReference>
<keyword evidence="3" id="KW-1185">Reference proteome</keyword>
<dbReference type="Proteomes" id="UP001219525">
    <property type="component" value="Unassembled WGS sequence"/>
</dbReference>
<evidence type="ECO:0000256" key="1">
    <source>
        <dbReference type="SAM" id="MobiDB-lite"/>
    </source>
</evidence>
<evidence type="ECO:0000313" key="2">
    <source>
        <dbReference type="EMBL" id="KAJ7220527.1"/>
    </source>
</evidence>
<dbReference type="EMBL" id="JARJCW010000009">
    <property type="protein sequence ID" value="KAJ7220527.1"/>
    <property type="molecule type" value="Genomic_DNA"/>
</dbReference>
<name>A0AAD6YIV7_9AGAR</name>
<proteinExistence type="predicted"/>
<dbReference type="AlphaFoldDB" id="A0AAD6YIV7"/>
<reference evidence="2" key="1">
    <citation type="submission" date="2023-03" db="EMBL/GenBank/DDBJ databases">
        <title>Massive genome expansion in bonnet fungi (Mycena s.s.) driven by repeated elements and novel gene families across ecological guilds.</title>
        <authorList>
            <consortium name="Lawrence Berkeley National Laboratory"/>
            <person name="Harder C.B."/>
            <person name="Miyauchi S."/>
            <person name="Viragh M."/>
            <person name="Kuo A."/>
            <person name="Thoen E."/>
            <person name="Andreopoulos B."/>
            <person name="Lu D."/>
            <person name="Skrede I."/>
            <person name="Drula E."/>
            <person name="Henrissat B."/>
            <person name="Morin E."/>
            <person name="Kohler A."/>
            <person name="Barry K."/>
            <person name="LaButti K."/>
            <person name="Morin E."/>
            <person name="Salamov A."/>
            <person name="Lipzen A."/>
            <person name="Mereny Z."/>
            <person name="Hegedus B."/>
            <person name="Baldrian P."/>
            <person name="Stursova M."/>
            <person name="Weitz H."/>
            <person name="Taylor A."/>
            <person name="Grigoriev I.V."/>
            <person name="Nagy L.G."/>
            <person name="Martin F."/>
            <person name="Kauserud H."/>
        </authorList>
    </citation>
    <scope>NUCLEOTIDE SEQUENCE</scope>
    <source>
        <strain evidence="2">9144</strain>
    </source>
</reference>
<accession>A0AAD6YIV7</accession>
<dbReference type="GO" id="GO:0140580">
    <property type="term" value="F:mitochondrion autophagosome adaptor activity"/>
    <property type="evidence" value="ECO:0007669"/>
    <property type="project" value="InterPro"/>
</dbReference>
<dbReference type="PANTHER" id="PTHR38699">
    <property type="entry name" value="CHROMOSOME 1, WHOLE GENOME SHOTGUN SEQUENCE"/>
    <property type="match status" value="1"/>
</dbReference>
<protein>
    <submittedName>
        <fullName evidence="2">Uncharacterized protein</fullName>
    </submittedName>
</protein>
<gene>
    <name evidence="2" type="ORF">GGX14DRAFT_353969</name>
</gene>
<dbReference type="GO" id="GO:0000423">
    <property type="term" value="P:mitophagy"/>
    <property type="evidence" value="ECO:0007669"/>
    <property type="project" value="InterPro"/>
</dbReference>
<feature type="region of interest" description="Disordered" evidence="1">
    <location>
        <begin position="1"/>
        <end position="21"/>
    </location>
</feature>
<organism evidence="2 3">
    <name type="scientific">Mycena pura</name>
    <dbReference type="NCBI Taxonomy" id="153505"/>
    <lineage>
        <taxon>Eukaryota</taxon>
        <taxon>Fungi</taxon>
        <taxon>Dikarya</taxon>
        <taxon>Basidiomycota</taxon>
        <taxon>Agaricomycotina</taxon>
        <taxon>Agaricomycetes</taxon>
        <taxon>Agaricomycetidae</taxon>
        <taxon>Agaricales</taxon>
        <taxon>Marasmiineae</taxon>
        <taxon>Mycenaceae</taxon>
        <taxon>Mycena</taxon>
    </lineage>
</organism>
<feature type="region of interest" description="Disordered" evidence="1">
    <location>
        <begin position="51"/>
        <end position="80"/>
    </location>
</feature>
<feature type="compositionally biased region" description="Basic and acidic residues" evidence="1">
    <location>
        <begin position="63"/>
        <end position="76"/>
    </location>
</feature>
<dbReference type="PANTHER" id="PTHR38699:SF1">
    <property type="entry name" value="MITOPHAGY RECEPTOR ATG43"/>
    <property type="match status" value="1"/>
</dbReference>
<comment type="caution">
    <text evidence="2">The sequence shown here is derived from an EMBL/GenBank/DDBJ whole genome shotgun (WGS) entry which is preliminary data.</text>
</comment>